<dbReference type="GO" id="GO:0009307">
    <property type="term" value="P:DNA restriction-modification system"/>
    <property type="evidence" value="ECO:0007669"/>
    <property type="project" value="UniProtKB-KW"/>
</dbReference>
<dbReference type="EMBL" id="FTNI01000004">
    <property type="protein sequence ID" value="SIQ84305.1"/>
    <property type="molecule type" value="Genomic_DNA"/>
</dbReference>
<dbReference type="SUPFAM" id="SSF53335">
    <property type="entry name" value="S-adenosyl-L-methionine-dependent methyltransferases"/>
    <property type="match status" value="1"/>
</dbReference>
<dbReference type="GO" id="GO:0003677">
    <property type="term" value="F:DNA binding"/>
    <property type="evidence" value="ECO:0007669"/>
    <property type="project" value="InterPro"/>
</dbReference>
<accession>A0A1N6W2T1</accession>
<dbReference type="PANTHER" id="PTHR42998">
    <property type="entry name" value="TYPE I RESTRICTION ENZYME HINDVIIP M PROTEIN-RELATED"/>
    <property type="match status" value="1"/>
</dbReference>
<evidence type="ECO:0000259" key="2">
    <source>
        <dbReference type="Pfam" id="PF02384"/>
    </source>
</evidence>
<dbReference type="AlphaFoldDB" id="A0A1N6W2T1"/>
<dbReference type="InterPro" id="IPR003356">
    <property type="entry name" value="DNA_methylase_A-5"/>
</dbReference>
<protein>
    <submittedName>
        <fullName evidence="3">Type I restriction enzyme M protein</fullName>
    </submittedName>
</protein>
<dbReference type="InterPro" id="IPR052916">
    <property type="entry name" value="Type-I_RE_MTase_Subunit"/>
</dbReference>
<organism evidence="3 4">
    <name type="scientific">Microbispora rosea</name>
    <dbReference type="NCBI Taxonomy" id="58117"/>
    <lineage>
        <taxon>Bacteria</taxon>
        <taxon>Bacillati</taxon>
        <taxon>Actinomycetota</taxon>
        <taxon>Actinomycetes</taxon>
        <taxon>Streptosporangiales</taxon>
        <taxon>Streptosporangiaceae</taxon>
        <taxon>Microbispora</taxon>
    </lineage>
</organism>
<dbReference type="InterPro" id="IPR002052">
    <property type="entry name" value="DNA_methylase_N6_adenine_CS"/>
</dbReference>
<dbReference type="Pfam" id="PF02384">
    <property type="entry name" value="N6_Mtase"/>
    <property type="match status" value="1"/>
</dbReference>
<dbReference type="Gene3D" id="3.40.50.150">
    <property type="entry name" value="Vaccinia Virus protein VP39"/>
    <property type="match status" value="1"/>
</dbReference>
<dbReference type="PANTHER" id="PTHR42998:SF1">
    <property type="entry name" value="TYPE I RESTRICTION ENZYME HINDI METHYLASE SUBUNIT"/>
    <property type="match status" value="1"/>
</dbReference>
<name>A0A1N6W2T1_9ACTN</name>
<dbReference type="PROSITE" id="PS00092">
    <property type="entry name" value="N6_MTASE"/>
    <property type="match status" value="1"/>
</dbReference>
<dbReference type="GO" id="GO:0032259">
    <property type="term" value="P:methylation"/>
    <property type="evidence" value="ECO:0007669"/>
    <property type="project" value="InterPro"/>
</dbReference>
<sequence>MTSAPEEHISRSDIARLAGVGRAAVSNWERRHPDFPRPVMIGGDEFFDTQAVITWLDGRTIPKNALGEREAPGLTYGARFRERRQARQERPPTPSPAVNLPSRELEERLWAAFDGLRGNLAPERFYLLGLTLLYARARDEEGWASVERGQTDPSRWAVQALHTMADSALAPIWRELAVGKRGDLALAELARAVDQWVLKLSPAEIFRIFLGRLADAQGKKGGEFYTPPSVTRVLVDLMAPEAPLDVYDPACGAGELLAATISRVRERNAAAPSEVEGNTLSSESLALARMNLDLHGVDARLDSHAVDALCAPSPARRFRYVISNPPFNMRNWCRDDPDSHLWRYGPPPRHNANFAWLQRVIDQLQPEGRAAVVMPNGAAFSENPRERTIRAGLVEDGCIEGLVSLPPNLFHNTAIGVTIWLLRHPLRHPREIIVIDATNLGRMTTRTQRVLSSEDLHILTEIIEGWRQGRGITGHDILATIVQPDEIRRQNYNLNPRRYIVQSGGSPIVGRQSVTALRQELDHLHTAALAADAQVTDLLGRLRW</sequence>
<dbReference type="STRING" id="58117.SAMN05421833_10457"/>
<dbReference type="Proteomes" id="UP000186096">
    <property type="component" value="Unassembled WGS sequence"/>
</dbReference>
<evidence type="ECO:0000313" key="4">
    <source>
        <dbReference type="Proteomes" id="UP000186096"/>
    </source>
</evidence>
<dbReference type="InterPro" id="IPR029063">
    <property type="entry name" value="SAM-dependent_MTases_sf"/>
</dbReference>
<dbReference type="PRINTS" id="PR00507">
    <property type="entry name" value="N12N6MTFRASE"/>
</dbReference>
<reference evidence="4" key="1">
    <citation type="submission" date="2017-01" db="EMBL/GenBank/DDBJ databases">
        <authorList>
            <person name="Varghese N."/>
            <person name="Submissions S."/>
        </authorList>
    </citation>
    <scope>NUCLEOTIDE SEQUENCE [LARGE SCALE GENOMIC DNA]</scope>
    <source>
        <strain evidence="4">ATCC 12950</strain>
    </source>
</reference>
<dbReference type="GO" id="GO:0008170">
    <property type="term" value="F:N-methyltransferase activity"/>
    <property type="evidence" value="ECO:0007669"/>
    <property type="project" value="InterPro"/>
</dbReference>
<proteinExistence type="predicted"/>
<keyword evidence="4" id="KW-1185">Reference proteome</keyword>
<keyword evidence="1" id="KW-0680">Restriction system</keyword>
<feature type="domain" description="DNA methylase adenine-specific" evidence="2">
    <location>
        <begin position="204"/>
        <end position="502"/>
    </location>
</feature>
<evidence type="ECO:0000256" key="1">
    <source>
        <dbReference type="ARBA" id="ARBA00022747"/>
    </source>
</evidence>
<gene>
    <name evidence="3" type="ORF">SAMN05421833_10457</name>
</gene>
<evidence type="ECO:0000313" key="3">
    <source>
        <dbReference type="EMBL" id="SIQ84305.1"/>
    </source>
</evidence>